<accession>A0ACC1NG13</accession>
<sequence>MDEEKNNHEAIVGWTLNNAKVLTFPLSQSDGLSTHEATLVENSVDGKCTGVGNENEARTFTPFIKSELGTLLHSDTINTVDEKPEIPHPFSETVSTDRKRRRPAGLPQKTAKRTNGNKTPPPSTTVTLHPYLASFHLKSGAKIVLWWDKFKEVWTDNVNFYLRPPAVRDYSADVEITARKSGLKVVVRLAPGGEYWYGKDPQGNELFMAKSRVFDILYGKSADADLVVVKAAQKTRSRNLV</sequence>
<protein>
    <submittedName>
        <fullName evidence="1">Uncharacterized protein</fullName>
    </submittedName>
</protein>
<evidence type="ECO:0000313" key="1">
    <source>
        <dbReference type="EMBL" id="KAJ2978237.1"/>
    </source>
</evidence>
<comment type="caution">
    <text evidence="1">The sequence shown here is derived from an EMBL/GenBank/DDBJ whole genome shotgun (WGS) entry which is preliminary data.</text>
</comment>
<gene>
    <name evidence="1" type="ORF">NQ176_g3928</name>
</gene>
<keyword evidence="2" id="KW-1185">Reference proteome</keyword>
<dbReference type="EMBL" id="JANJQO010000395">
    <property type="protein sequence ID" value="KAJ2978237.1"/>
    <property type="molecule type" value="Genomic_DNA"/>
</dbReference>
<reference evidence="1" key="1">
    <citation type="submission" date="2022-08" db="EMBL/GenBank/DDBJ databases">
        <title>Genome Sequence of Lecanicillium fungicola.</title>
        <authorList>
            <person name="Buettner E."/>
        </authorList>
    </citation>
    <scope>NUCLEOTIDE SEQUENCE</scope>
    <source>
        <strain evidence="1">Babe33</strain>
    </source>
</reference>
<proteinExistence type="predicted"/>
<evidence type="ECO:0000313" key="2">
    <source>
        <dbReference type="Proteomes" id="UP001143910"/>
    </source>
</evidence>
<organism evidence="1 2">
    <name type="scientific">Zarea fungicola</name>
    <dbReference type="NCBI Taxonomy" id="93591"/>
    <lineage>
        <taxon>Eukaryota</taxon>
        <taxon>Fungi</taxon>
        <taxon>Dikarya</taxon>
        <taxon>Ascomycota</taxon>
        <taxon>Pezizomycotina</taxon>
        <taxon>Sordariomycetes</taxon>
        <taxon>Hypocreomycetidae</taxon>
        <taxon>Hypocreales</taxon>
        <taxon>Cordycipitaceae</taxon>
        <taxon>Zarea</taxon>
    </lineage>
</organism>
<dbReference type="Proteomes" id="UP001143910">
    <property type="component" value="Unassembled WGS sequence"/>
</dbReference>
<name>A0ACC1NG13_9HYPO</name>